<sequence>RYLWLPLALASSAIADVQEVWWDVTYVHNANPDGLFERRVIGVNGTWPPPPISVNTEDPLVVHVTNSLDVPTSLHHHGLFFNSTSWMDGAVAVTQCGIPPGQTFHYTVPVDTSGQWGTYWVHSHDHGQYVDGFRAPLTLRPNEEAYEYDEEYFVILGDWYHQEHPVLMEQYISVDNPNGVEPIPDSGLMYFAQHGSYLPPIAGTSPSPVTSAVGFNENATLPFVPGRTYRLRIVNMSGYAAFFFWIDGHEMQLIEGDATDVQKTSVDMLEIAAAQRYSVLVTARDDGSANWAIHANMDTEMFDIVPQGIKPNVTSSITYAPGSPVVDLSPVDDYVSINDTALVPLVVVPQPLVTRTIELEVTFDVMSDGTNRAMFNGITHNPSLVPAVLSELTLGSNASIAGAYGPTSFVLNHLDVIDIVVKNGDDSQHPFHLHGHEFQIVHRAENYTSTDPTLNPPLIEGQENPMRRDTVVVPAGGSATLRFVADNPGAWFFHCHMEWHLEAGLAIQLLEAPLFAQQRSIGAVPSYIYDQCSMLNLPNSGNAAGHPSATDLTGLPLGPFKLTESSSKKGVWSMAGPGIVFLAIVTALTVAWYAVRKRDVDSAMAMESAVAESETEGLLGETRRKKI</sequence>
<proteinExistence type="predicted"/>
<reference evidence="1" key="1">
    <citation type="journal article" date="2021" name="New Phytol.">
        <title>Evolutionary innovations through gain and loss of genes in the ectomycorrhizal Boletales.</title>
        <authorList>
            <person name="Wu G."/>
            <person name="Miyauchi S."/>
            <person name="Morin E."/>
            <person name="Kuo A."/>
            <person name="Drula E."/>
            <person name="Varga T."/>
            <person name="Kohler A."/>
            <person name="Feng B."/>
            <person name="Cao Y."/>
            <person name="Lipzen A."/>
            <person name="Daum C."/>
            <person name="Hundley H."/>
            <person name="Pangilinan J."/>
            <person name="Johnson J."/>
            <person name="Barry K."/>
            <person name="LaButti K."/>
            <person name="Ng V."/>
            <person name="Ahrendt S."/>
            <person name="Min B."/>
            <person name="Choi I.G."/>
            <person name="Park H."/>
            <person name="Plett J.M."/>
            <person name="Magnuson J."/>
            <person name="Spatafora J.W."/>
            <person name="Nagy L.G."/>
            <person name="Henrissat B."/>
            <person name="Grigoriev I.V."/>
            <person name="Yang Z.L."/>
            <person name="Xu J."/>
            <person name="Martin F.M."/>
        </authorList>
    </citation>
    <scope>NUCLEOTIDE SEQUENCE</scope>
    <source>
        <strain evidence="1">ATCC 28755</strain>
    </source>
</reference>
<feature type="non-terminal residue" evidence="1">
    <location>
        <position position="1"/>
    </location>
</feature>
<evidence type="ECO:0000313" key="1">
    <source>
        <dbReference type="EMBL" id="KAH7915028.1"/>
    </source>
</evidence>
<protein>
    <submittedName>
        <fullName evidence="1">Fet3 ferroxidase</fullName>
    </submittedName>
</protein>
<organism evidence="1 2">
    <name type="scientific">Hygrophoropsis aurantiaca</name>
    <dbReference type="NCBI Taxonomy" id="72124"/>
    <lineage>
        <taxon>Eukaryota</taxon>
        <taxon>Fungi</taxon>
        <taxon>Dikarya</taxon>
        <taxon>Basidiomycota</taxon>
        <taxon>Agaricomycotina</taxon>
        <taxon>Agaricomycetes</taxon>
        <taxon>Agaricomycetidae</taxon>
        <taxon>Boletales</taxon>
        <taxon>Coniophorineae</taxon>
        <taxon>Hygrophoropsidaceae</taxon>
        <taxon>Hygrophoropsis</taxon>
    </lineage>
</organism>
<keyword evidence="2" id="KW-1185">Reference proteome</keyword>
<comment type="caution">
    <text evidence="1">The sequence shown here is derived from an EMBL/GenBank/DDBJ whole genome shotgun (WGS) entry which is preliminary data.</text>
</comment>
<gene>
    <name evidence="1" type="ORF">BJ138DRAFT_1198022</name>
</gene>
<evidence type="ECO:0000313" key="2">
    <source>
        <dbReference type="Proteomes" id="UP000790377"/>
    </source>
</evidence>
<dbReference type="EMBL" id="MU267605">
    <property type="protein sequence ID" value="KAH7915028.1"/>
    <property type="molecule type" value="Genomic_DNA"/>
</dbReference>
<accession>A0ACB8AQH6</accession>
<dbReference type="Proteomes" id="UP000790377">
    <property type="component" value="Unassembled WGS sequence"/>
</dbReference>
<name>A0ACB8AQH6_9AGAM</name>